<evidence type="ECO:0000313" key="2">
    <source>
        <dbReference type="Proteomes" id="UP001165960"/>
    </source>
</evidence>
<dbReference type="Proteomes" id="UP001165960">
    <property type="component" value="Unassembled WGS sequence"/>
</dbReference>
<reference evidence="1" key="1">
    <citation type="submission" date="2022-04" db="EMBL/GenBank/DDBJ databases">
        <title>Genome of the entomopathogenic fungus Entomophthora muscae.</title>
        <authorList>
            <person name="Elya C."/>
            <person name="Lovett B.R."/>
            <person name="Lee E."/>
            <person name="Macias A.M."/>
            <person name="Hajek A.E."/>
            <person name="De Bivort B.L."/>
            <person name="Kasson M.T."/>
            <person name="De Fine Licht H.H."/>
            <person name="Stajich J.E."/>
        </authorList>
    </citation>
    <scope>NUCLEOTIDE SEQUENCE</scope>
    <source>
        <strain evidence="1">Berkeley</strain>
    </source>
</reference>
<keyword evidence="2" id="KW-1185">Reference proteome</keyword>
<evidence type="ECO:0000313" key="1">
    <source>
        <dbReference type="EMBL" id="KAJ9058033.1"/>
    </source>
</evidence>
<accession>A0ACC2S6W0</accession>
<gene>
    <name evidence="1" type="primary">PST1_9</name>
    <name evidence="1" type="ORF">DSO57_1016555</name>
</gene>
<dbReference type="EMBL" id="QTSX02005747">
    <property type="protein sequence ID" value="KAJ9058033.1"/>
    <property type="molecule type" value="Genomic_DNA"/>
</dbReference>
<proteinExistence type="predicted"/>
<name>A0ACC2S6W0_9FUNG</name>
<comment type="caution">
    <text evidence="1">The sequence shown here is derived from an EMBL/GenBank/DDBJ whole genome shotgun (WGS) entry which is preliminary data.</text>
</comment>
<organism evidence="1 2">
    <name type="scientific">Entomophthora muscae</name>
    <dbReference type="NCBI Taxonomy" id="34485"/>
    <lineage>
        <taxon>Eukaryota</taxon>
        <taxon>Fungi</taxon>
        <taxon>Fungi incertae sedis</taxon>
        <taxon>Zoopagomycota</taxon>
        <taxon>Entomophthoromycotina</taxon>
        <taxon>Entomophthoromycetes</taxon>
        <taxon>Entomophthorales</taxon>
        <taxon>Entomophthoraceae</taxon>
        <taxon>Entomophthora</taxon>
    </lineage>
</organism>
<protein>
    <submittedName>
        <fullName evidence="1">Protoplasts-secreted</fullName>
    </submittedName>
</protein>
<sequence length="440" mass="48996">MIAITGIETSKLSHLTLKNNYNLKHFPFASLTEVTGHIEINQTPTLNITTTLAKLTKAESISISDTTLDYLALPLVSVAKDLVLINNSMTTLDVRNLQEVKGKLTIHKNPNLKEIQTINRHLFNVQGVTITSPKPRIYPNKNQACMGDQIYSDARCKPGCVGELRITYLSLAAFQQCTVIYGNVLINRYSPDLTSSNLIEIWGNLTLQDVSSSISLPRLKSIHGTFKIKGTSNPRLNDLPALSLTNLEIVNTTSLETLAFESLEITGNFILHNTTLHSISAISSQTIQDIQLVNNPNLTSLTFPNLESANHIHIKDNLALSNITDMFPLIIQVHTNFSIVNTRTKHIFLNIDTVGKGFYVTNNLELIRTSFPYLIDTPSLTYLISDNPNLASSNQTFTFPRSKQFQPTPPKNDYSAFWWLIPGIAAIIAIAFLRNWAFST</sequence>